<name>A0A2P2P614_RHIMU</name>
<feature type="region of interest" description="Disordered" evidence="1">
    <location>
        <begin position="1"/>
        <end position="24"/>
    </location>
</feature>
<dbReference type="EMBL" id="GGEC01069710">
    <property type="protein sequence ID" value="MBX50194.1"/>
    <property type="molecule type" value="Transcribed_RNA"/>
</dbReference>
<evidence type="ECO:0000313" key="2">
    <source>
        <dbReference type="EMBL" id="MBX50194.1"/>
    </source>
</evidence>
<proteinExistence type="predicted"/>
<feature type="compositionally biased region" description="Basic residues" evidence="1">
    <location>
        <begin position="14"/>
        <end position="24"/>
    </location>
</feature>
<reference evidence="2" key="1">
    <citation type="submission" date="2018-02" db="EMBL/GenBank/DDBJ databases">
        <title>Rhizophora mucronata_Transcriptome.</title>
        <authorList>
            <person name="Meera S.P."/>
            <person name="Sreeshan A."/>
            <person name="Augustine A."/>
        </authorList>
    </citation>
    <scope>NUCLEOTIDE SEQUENCE</scope>
    <source>
        <tissue evidence="2">Leaf</tissue>
    </source>
</reference>
<evidence type="ECO:0000256" key="1">
    <source>
        <dbReference type="SAM" id="MobiDB-lite"/>
    </source>
</evidence>
<accession>A0A2P2P614</accession>
<protein>
    <submittedName>
        <fullName evidence="2">Uncharacterized protein</fullName>
    </submittedName>
</protein>
<dbReference type="AlphaFoldDB" id="A0A2P2P614"/>
<organism evidence="2">
    <name type="scientific">Rhizophora mucronata</name>
    <name type="common">Asiatic mangrove</name>
    <dbReference type="NCBI Taxonomy" id="61149"/>
    <lineage>
        <taxon>Eukaryota</taxon>
        <taxon>Viridiplantae</taxon>
        <taxon>Streptophyta</taxon>
        <taxon>Embryophyta</taxon>
        <taxon>Tracheophyta</taxon>
        <taxon>Spermatophyta</taxon>
        <taxon>Magnoliopsida</taxon>
        <taxon>eudicotyledons</taxon>
        <taxon>Gunneridae</taxon>
        <taxon>Pentapetalae</taxon>
        <taxon>rosids</taxon>
        <taxon>fabids</taxon>
        <taxon>Malpighiales</taxon>
        <taxon>Rhizophoraceae</taxon>
        <taxon>Rhizophora</taxon>
    </lineage>
</organism>
<sequence length="24" mass="2767">MSSSLSLEHDKRGNKAKTSFCRRQ</sequence>